<sequence>MRPGIIFLPHGNLQYSQLRPEQRAWVARQSYGPLFDMSERANAPIAFEASGETLEIVAEEAPEVLEKLVAGIKAGRIEAVASPQTHIMLANIDPVIGLDSLRNGLDTWERLTGVRPVTGWNPECSWAGFIPDIYREAGFETLIGDADSFLLSSVPGLREATGLRFDVRGHSNKNALFKIEQEIADRPEILRALFQPSELANGLKVVLRSDMMCNILLWYLMGATEGNREEPISLAEVRETLVRWRDRIPGGQGFILPYAEDAEYIGTTAYFYVKQFGEARFFEPAPDSLRRFAEVLQLARDLDFELITPSQAVATYPVVSGRDFERVENGCAWHGGTAKAWANTPHARILDPVCRSVHQGLEAVADHLGATLRDTVEFREVMRRITTAYVSDARWPPAPTSPGRFNVVEAIEAIEAANDGLEALMAQHGLAEHRSLYSAPIMRSQIAAVRDELMGFAYFEERNEGVSGAAAATVKMKAGS</sequence>
<dbReference type="Proteomes" id="UP000738431">
    <property type="component" value="Chromosome"/>
</dbReference>
<evidence type="ECO:0000313" key="4">
    <source>
        <dbReference type="EMBL" id="WRQ85741.1"/>
    </source>
</evidence>
<keyword evidence="4" id="KW-0378">Hydrolase</keyword>
<reference evidence="4 5" key="1">
    <citation type="submission" date="2023-12" db="EMBL/GenBank/DDBJ databases">
        <title>Description of an unclassified Opitutus bacterium of Verrucomicrobiota.</title>
        <authorList>
            <person name="Zhang D.-F."/>
        </authorList>
    </citation>
    <scope>NUCLEOTIDE SEQUENCE [LARGE SCALE GENOMIC DNA]</scope>
    <source>
        <strain evidence="4 5">WL0086</strain>
    </source>
</reference>
<evidence type="ECO:0000256" key="2">
    <source>
        <dbReference type="ARBA" id="ARBA00023277"/>
    </source>
</evidence>
<comment type="similarity">
    <text evidence="1">Belongs to the glycosyl hydrolase 57 family.</text>
</comment>
<evidence type="ECO:0000256" key="1">
    <source>
        <dbReference type="ARBA" id="ARBA00006821"/>
    </source>
</evidence>
<name>A0ABZ1C2R7_9BACT</name>
<keyword evidence="2" id="KW-0119">Carbohydrate metabolism</keyword>
<gene>
    <name evidence="4" type="ORF">K1X11_013095</name>
</gene>
<dbReference type="SUPFAM" id="SSF88713">
    <property type="entry name" value="Glycoside hydrolase/deacetylase"/>
    <property type="match status" value="1"/>
</dbReference>
<dbReference type="RefSeq" id="WP_221033190.1">
    <property type="nucleotide sequence ID" value="NZ_CP139781.1"/>
</dbReference>
<protein>
    <submittedName>
        <fullName evidence="4">Glycoside hydrolase family 57</fullName>
    </submittedName>
</protein>
<dbReference type="GO" id="GO:0016787">
    <property type="term" value="F:hydrolase activity"/>
    <property type="evidence" value="ECO:0007669"/>
    <property type="project" value="UniProtKB-KW"/>
</dbReference>
<evidence type="ECO:0000313" key="5">
    <source>
        <dbReference type="Proteomes" id="UP000738431"/>
    </source>
</evidence>
<dbReference type="Gene3D" id="3.20.110.20">
    <property type="match status" value="1"/>
</dbReference>
<proteinExistence type="inferred from homology"/>
<organism evidence="4 5">
    <name type="scientific">Actomonas aquatica</name>
    <dbReference type="NCBI Taxonomy" id="2866162"/>
    <lineage>
        <taxon>Bacteria</taxon>
        <taxon>Pseudomonadati</taxon>
        <taxon>Verrucomicrobiota</taxon>
        <taxon>Opitutia</taxon>
        <taxon>Opitutales</taxon>
        <taxon>Opitutaceae</taxon>
        <taxon>Actomonas</taxon>
    </lineage>
</organism>
<feature type="domain" description="Glycoside hydrolase family 57 N-terminal" evidence="3">
    <location>
        <begin position="38"/>
        <end position="287"/>
    </location>
</feature>
<dbReference type="EMBL" id="CP139781">
    <property type="protein sequence ID" value="WRQ85741.1"/>
    <property type="molecule type" value="Genomic_DNA"/>
</dbReference>
<dbReference type="InterPro" id="IPR004300">
    <property type="entry name" value="Glyco_hydro_57_N"/>
</dbReference>
<dbReference type="Pfam" id="PF03065">
    <property type="entry name" value="Glyco_hydro_57"/>
    <property type="match status" value="1"/>
</dbReference>
<dbReference type="InterPro" id="IPR011330">
    <property type="entry name" value="Glyco_hydro/deAcase_b/a-brl"/>
</dbReference>
<evidence type="ECO:0000259" key="3">
    <source>
        <dbReference type="Pfam" id="PF03065"/>
    </source>
</evidence>
<accession>A0ABZ1C2R7</accession>
<keyword evidence="5" id="KW-1185">Reference proteome</keyword>